<evidence type="ECO:0000256" key="6">
    <source>
        <dbReference type="SAM" id="MobiDB-lite"/>
    </source>
</evidence>
<keyword evidence="4 5" id="KW-0697">Rotamase</keyword>
<dbReference type="EMBL" id="JALGCL010000001">
    <property type="protein sequence ID" value="MCJ0824811.1"/>
    <property type="molecule type" value="Genomic_DNA"/>
</dbReference>
<dbReference type="InterPro" id="IPR000297">
    <property type="entry name" value="PPIase_PpiC"/>
</dbReference>
<reference evidence="8 9" key="1">
    <citation type="submission" date="2022-03" db="EMBL/GenBank/DDBJ databases">
        <title>Luteimonas soily sp. nov., a novel bacterium isolated from the soil.</title>
        <authorList>
            <person name="Zhang X."/>
        </authorList>
    </citation>
    <scope>NUCLEOTIDE SEQUENCE [LARGE SCALE GENOMIC DNA]</scope>
    <source>
        <strain evidence="8 9">50</strain>
    </source>
</reference>
<dbReference type="EC" id="5.2.1.8" evidence="3"/>
<organism evidence="8 9">
    <name type="scientific">Cognatiluteimonas sedimenti</name>
    <dbReference type="NCBI Taxonomy" id="2927791"/>
    <lineage>
        <taxon>Bacteria</taxon>
        <taxon>Pseudomonadati</taxon>
        <taxon>Pseudomonadota</taxon>
        <taxon>Gammaproteobacteria</taxon>
        <taxon>Lysobacterales</taxon>
        <taxon>Lysobacteraceae</taxon>
        <taxon>Cognatiluteimonas</taxon>
    </lineage>
</organism>
<evidence type="ECO:0000256" key="4">
    <source>
        <dbReference type="ARBA" id="ARBA00023110"/>
    </source>
</evidence>
<dbReference type="Pfam" id="PF13616">
    <property type="entry name" value="Rotamase_3"/>
    <property type="match status" value="1"/>
</dbReference>
<evidence type="ECO:0000259" key="7">
    <source>
        <dbReference type="PROSITE" id="PS50198"/>
    </source>
</evidence>
<feature type="domain" description="PpiC" evidence="7">
    <location>
        <begin position="145"/>
        <end position="246"/>
    </location>
</feature>
<evidence type="ECO:0000256" key="3">
    <source>
        <dbReference type="ARBA" id="ARBA00013194"/>
    </source>
</evidence>
<feature type="region of interest" description="Disordered" evidence="6">
    <location>
        <begin position="1"/>
        <end position="42"/>
    </location>
</feature>
<dbReference type="GO" id="GO:0003755">
    <property type="term" value="F:peptidyl-prolyl cis-trans isomerase activity"/>
    <property type="evidence" value="ECO:0007669"/>
    <property type="project" value="UniProtKB-EC"/>
</dbReference>
<dbReference type="SUPFAM" id="SSF54534">
    <property type="entry name" value="FKBP-like"/>
    <property type="match status" value="1"/>
</dbReference>
<proteinExistence type="inferred from homology"/>
<dbReference type="SUPFAM" id="SSF109998">
    <property type="entry name" value="Triger factor/SurA peptide-binding domain-like"/>
    <property type="match status" value="1"/>
</dbReference>
<keyword evidence="9" id="KW-1185">Reference proteome</keyword>
<dbReference type="PANTHER" id="PTHR47245">
    <property type="entry name" value="PEPTIDYLPROLYL ISOMERASE"/>
    <property type="match status" value="1"/>
</dbReference>
<feature type="compositionally biased region" description="Basic and acidic residues" evidence="6">
    <location>
        <begin position="15"/>
        <end position="34"/>
    </location>
</feature>
<name>A0ABT0A1G6_9GAMM</name>
<dbReference type="Gene3D" id="3.10.50.40">
    <property type="match status" value="1"/>
</dbReference>
<dbReference type="PROSITE" id="PS50198">
    <property type="entry name" value="PPIC_PPIASE_2"/>
    <property type="match status" value="1"/>
</dbReference>
<dbReference type="InterPro" id="IPR050245">
    <property type="entry name" value="PrsA_foldase"/>
</dbReference>
<evidence type="ECO:0000256" key="1">
    <source>
        <dbReference type="ARBA" id="ARBA00000971"/>
    </source>
</evidence>
<keyword evidence="5 8" id="KW-0413">Isomerase</keyword>
<sequence length="299" mass="33829">MAAQTQRVLPITVIDSDKPVPEDAHHHHGSDGDGPRSLGQPAPCMLFVADTAISEADIAREMQHHRASRPERSRADAARALVVRELLRREVERLGLAGTAAPIGRETAEEAAIRILLERELERRVPTEEDCRRYFEQNRERFRSPDRVRASHILLAAPADDVDGRFKARSECERMIAELQANPALFADFAMRHSHCPSREQGGELGWLERGQTTPEFERQVFRLRVGLAAYPVESRWGYHVVEVKEAASGEAQDFGAVRERISDYLELQVQQRELQHYLLELQQRHGVRGLEEIEAAAG</sequence>
<dbReference type="Proteomes" id="UP001165423">
    <property type="component" value="Unassembled WGS sequence"/>
</dbReference>
<gene>
    <name evidence="8" type="ORF">MQC88_02365</name>
</gene>
<dbReference type="InterPro" id="IPR046357">
    <property type="entry name" value="PPIase_dom_sf"/>
</dbReference>
<comment type="caution">
    <text evidence="8">The sequence shown here is derived from an EMBL/GenBank/DDBJ whole genome shotgun (WGS) entry which is preliminary data.</text>
</comment>
<protein>
    <recommendedName>
        <fullName evidence="3">peptidylprolyl isomerase</fullName>
        <ecNumber evidence="3">5.2.1.8</ecNumber>
    </recommendedName>
</protein>
<dbReference type="RefSeq" id="WP_243318883.1">
    <property type="nucleotide sequence ID" value="NZ_JALGCL010000001.1"/>
</dbReference>
<evidence type="ECO:0000256" key="2">
    <source>
        <dbReference type="ARBA" id="ARBA00007656"/>
    </source>
</evidence>
<dbReference type="InterPro" id="IPR027304">
    <property type="entry name" value="Trigger_fact/SurA_dom_sf"/>
</dbReference>
<evidence type="ECO:0000256" key="5">
    <source>
        <dbReference type="PROSITE-ProRule" id="PRU00278"/>
    </source>
</evidence>
<dbReference type="PANTHER" id="PTHR47245:SF2">
    <property type="entry name" value="PEPTIDYL-PROLYL CIS-TRANS ISOMERASE HP_0175-RELATED"/>
    <property type="match status" value="1"/>
</dbReference>
<comment type="similarity">
    <text evidence="2">Belongs to the PpiC/parvulin rotamase family.</text>
</comment>
<accession>A0ABT0A1G6</accession>
<comment type="catalytic activity">
    <reaction evidence="1">
        <text>[protein]-peptidylproline (omega=180) = [protein]-peptidylproline (omega=0)</text>
        <dbReference type="Rhea" id="RHEA:16237"/>
        <dbReference type="Rhea" id="RHEA-COMP:10747"/>
        <dbReference type="Rhea" id="RHEA-COMP:10748"/>
        <dbReference type="ChEBI" id="CHEBI:83833"/>
        <dbReference type="ChEBI" id="CHEBI:83834"/>
        <dbReference type="EC" id="5.2.1.8"/>
    </reaction>
</comment>
<evidence type="ECO:0000313" key="8">
    <source>
        <dbReference type="EMBL" id="MCJ0824811.1"/>
    </source>
</evidence>
<evidence type="ECO:0000313" key="9">
    <source>
        <dbReference type="Proteomes" id="UP001165423"/>
    </source>
</evidence>